<dbReference type="Pfam" id="PF13417">
    <property type="entry name" value="GST_N_3"/>
    <property type="match status" value="1"/>
</dbReference>
<feature type="compositionally biased region" description="Low complexity" evidence="4">
    <location>
        <begin position="1"/>
        <end position="10"/>
    </location>
</feature>
<dbReference type="GeneID" id="17324631"/>
<dbReference type="SUPFAM" id="SSF47616">
    <property type="entry name" value="GST C-terminal domain-like"/>
    <property type="match status" value="1"/>
</dbReference>
<comment type="similarity">
    <text evidence="2">Belongs to the GST superfamily. DHAR family.</text>
</comment>
<sequence>MNSQTSSNSNEELESSRDKQPESSSPTSSPTATDSELDEPQLDSGSGSGSAISGNGGDGPGKRQPDDGEGKNPEGSRNTNPVMPEEKSQLEQVNHSFKKIIELPAGIVSTVTRTAYGFITDRVRELLHFVPAPVIVALISTVSTISGTRYNARRNKMAAIAAQQKAARAKKDEIERLLRKKYMELSAPILKSAAKLADRIHSIVDSDWDRVEKKGLDSSLSPAYSAYLLGRYFAMVEIIKQESVILDYGFHAADRVLSNILGRIQGVFAASDEILIEMQMTEHLFHPPDGQTALRAGPLRVTPRAQAVLGELLHRKLYSGKLDFVDKAENERRGQDAVLSFREFSRILEVDATVARWYKPVIRDFETLEAFVRRTSRSKRRCDRVGSRLYFAQSALMDLVEFFDPLPQAHAIPFYRRRRLQLGGVSYSEEQRAPLSLHLLYRELAKIRDRRSMVGSKMDRLRLPRGGVEVHVKGSQAHSNSDTLSQKYGDCPYSQRVLILLEELGVPYQAVAIPPMSKPGWYYLLHPDKRTPVVYHNGNLVEDSRHIMTYIKQHFRPAEGKRRLSSAKVLTLPVSTATYIKFHGHFLNWVSGQEDARGAVEEELRKLNGTVARAQRLYEKGSFLGGCQFAREDTAIAPMLHNVVVAGKALKNWELPEDCKALRKYEEDARKVPSFAKTVGADEAIVAGYRCLAKRGGEKVWALADMLE</sequence>
<dbReference type="CDD" id="cd00570">
    <property type="entry name" value="GST_N_family"/>
    <property type="match status" value="1"/>
</dbReference>
<evidence type="ECO:0000256" key="1">
    <source>
        <dbReference type="ARBA" id="ARBA00022679"/>
    </source>
</evidence>
<proteinExistence type="inferred from homology"/>
<protein>
    <recommendedName>
        <fullName evidence="5">GST N-terminal domain-containing protein</fullName>
    </recommendedName>
</protein>
<feature type="compositionally biased region" description="Low complexity" evidence="4">
    <location>
        <begin position="22"/>
        <end position="34"/>
    </location>
</feature>
<dbReference type="SUPFAM" id="SSF52833">
    <property type="entry name" value="Thioredoxin-like"/>
    <property type="match status" value="1"/>
</dbReference>
<comment type="catalytic activity">
    <reaction evidence="3">
        <text>L-dehydroascorbate + 2 glutathione = glutathione disulfide + L-ascorbate</text>
        <dbReference type="Rhea" id="RHEA:24424"/>
        <dbReference type="ChEBI" id="CHEBI:38290"/>
        <dbReference type="ChEBI" id="CHEBI:57925"/>
        <dbReference type="ChEBI" id="CHEBI:58297"/>
        <dbReference type="ChEBI" id="CHEBI:58539"/>
        <dbReference type="EC" id="1.8.5.1"/>
    </reaction>
</comment>
<dbReference type="InterPro" id="IPR036249">
    <property type="entry name" value="Thioredoxin-like_sf"/>
</dbReference>
<dbReference type="KEGG" id="ccp:CHC_T00005320001"/>
<dbReference type="Proteomes" id="UP000012073">
    <property type="component" value="Unassembled WGS sequence"/>
</dbReference>
<dbReference type="OrthoDB" id="5247at2759"/>
<dbReference type="Gene3D" id="3.40.30.10">
    <property type="entry name" value="Glutaredoxin"/>
    <property type="match status" value="1"/>
</dbReference>
<gene>
    <name evidence="6" type="ORF">CHC_T00005320001</name>
</gene>
<dbReference type="Gene3D" id="1.20.1050.10">
    <property type="match status" value="1"/>
</dbReference>
<dbReference type="EMBL" id="HG001815">
    <property type="protein sequence ID" value="CDF37095.1"/>
    <property type="molecule type" value="Genomic_DNA"/>
</dbReference>
<dbReference type="InterPro" id="IPR004045">
    <property type="entry name" value="Glutathione_S-Trfase_N"/>
</dbReference>
<dbReference type="GO" id="GO:0033355">
    <property type="term" value="P:ascorbate glutathione cycle"/>
    <property type="evidence" value="ECO:0007669"/>
    <property type="project" value="InterPro"/>
</dbReference>
<accession>R7QI57</accession>
<dbReference type="PANTHER" id="PTHR44420">
    <property type="entry name" value="GLUTATHIONE S-TRANSFERASE DHAR2-RELATED"/>
    <property type="match status" value="1"/>
</dbReference>
<dbReference type="GO" id="GO:0045174">
    <property type="term" value="F:glutathione dehydrogenase (ascorbate) activity"/>
    <property type="evidence" value="ECO:0007669"/>
    <property type="project" value="UniProtKB-EC"/>
</dbReference>
<evidence type="ECO:0000313" key="6">
    <source>
        <dbReference type="EMBL" id="CDF37095.1"/>
    </source>
</evidence>
<dbReference type="Gramene" id="CDF37095">
    <property type="protein sequence ID" value="CDF37095"/>
    <property type="gene ID" value="CHC_T00005320001"/>
</dbReference>
<dbReference type="GO" id="GO:0016740">
    <property type="term" value="F:transferase activity"/>
    <property type="evidence" value="ECO:0007669"/>
    <property type="project" value="UniProtKB-KW"/>
</dbReference>
<dbReference type="InterPro" id="IPR036282">
    <property type="entry name" value="Glutathione-S-Trfase_C_sf"/>
</dbReference>
<dbReference type="OMA" id="PMSANCI"/>
<dbReference type="RefSeq" id="XP_005716914.1">
    <property type="nucleotide sequence ID" value="XM_005716857.1"/>
</dbReference>
<evidence type="ECO:0000259" key="5">
    <source>
        <dbReference type="PROSITE" id="PS50404"/>
    </source>
</evidence>
<dbReference type="InterPro" id="IPR044627">
    <property type="entry name" value="DHAR1/2/3/4"/>
</dbReference>
<feature type="region of interest" description="Disordered" evidence="4">
    <location>
        <begin position="1"/>
        <end position="91"/>
    </location>
</feature>
<dbReference type="AlphaFoldDB" id="R7QI57"/>
<reference evidence="7" key="1">
    <citation type="journal article" date="2013" name="Proc. Natl. Acad. Sci. U.S.A.">
        <title>Genome structure and metabolic features in the red seaweed Chondrus crispus shed light on evolution of the Archaeplastida.</title>
        <authorList>
            <person name="Collen J."/>
            <person name="Porcel B."/>
            <person name="Carre W."/>
            <person name="Ball S.G."/>
            <person name="Chaparro C."/>
            <person name="Tonon T."/>
            <person name="Barbeyron T."/>
            <person name="Michel G."/>
            <person name="Noel B."/>
            <person name="Valentin K."/>
            <person name="Elias M."/>
            <person name="Artiguenave F."/>
            <person name="Arun A."/>
            <person name="Aury J.M."/>
            <person name="Barbosa-Neto J.F."/>
            <person name="Bothwell J.H."/>
            <person name="Bouget F.Y."/>
            <person name="Brillet L."/>
            <person name="Cabello-Hurtado F."/>
            <person name="Capella-Gutierrez S."/>
            <person name="Charrier B."/>
            <person name="Cladiere L."/>
            <person name="Cock J.M."/>
            <person name="Coelho S.M."/>
            <person name="Colleoni C."/>
            <person name="Czjzek M."/>
            <person name="Da Silva C."/>
            <person name="Delage L."/>
            <person name="Denoeud F."/>
            <person name="Deschamps P."/>
            <person name="Dittami S.M."/>
            <person name="Gabaldon T."/>
            <person name="Gachon C.M."/>
            <person name="Groisillier A."/>
            <person name="Herve C."/>
            <person name="Jabbari K."/>
            <person name="Katinka M."/>
            <person name="Kloareg B."/>
            <person name="Kowalczyk N."/>
            <person name="Labadie K."/>
            <person name="Leblanc C."/>
            <person name="Lopez P.J."/>
            <person name="McLachlan D.H."/>
            <person name="Meslet-Cladiere L."/>
            <person name="Moustafa A."/>
            <person name="Nehr Z."/>
            <person name="Nyvall Collen P."/>
            <person name="Panaud O."/>
            <person name="Partensky F."/>
            <person name="Poulain J."/>
            <person name="Rensing S.A."/>
            <person name="Rousvoal S."/>
            <person name="Samson G."/>
            <person name="Symeonidi A."/>
            <person name="Weissenbach J."/>
            <person name="Zambounis A."/>
            <person name="Wincker P."/>
            <person name="Boyen C."/>
        </authorList>
    </citation>
    <scope>NUCLEOTIDE SEQUENCE [LARGE SCALE GENOMIC DNA]</scope>
    <source>
        <strain evidence="7">cv. Stackhouse</strain>
    </source>
</reference>
<dbReference type="PROSITE" id="PS50404">
    <property type="entry name" value="GST_NTER"/>
    <property type="match status" value="1"/>
</dbReference>
<feature type="compositionally biased region" description="Basic and acidic residues" evidence="4">
    <location>
        <begin position="60"/>
        <end position="74"/>
    </location>
</feature>
<evidence type="ECO:0000256" key="4">
    <source>
        <dbReference type="SAM" id="MobiDB-lite"/>
    </source>
</evidence>
<organism evidence="6 7">
    <name type="scientific">Chondrus crispus</name>
    <name type="common">Carrageen Irish moss</name>
    <name type="synonym">Polymorpha crispa</name>
    <dbReference type="NCBI Taxonomy" id="2769"/>
    <lineage>
        <taxon>Eukaryota</taxon>
        <taxon>Rhodophyta</taxon>
        <taxon>Florideophyceae</taxon>
        <taxon>Rhodymeniophycidae</taxon>
        <taxon>Gigartinales</taxon>
        <taxon>Gigartinaceae</taxon>
        <taxon>Chondrus</taxon>
    </lineage>
</organism>
<evidence type="ECO:0000256" key="3">
    <source>
        <dbReference type="ARBA" id="ARBA00049544"/>
    </source>
</evidence>
<feature type="domain" description="GST N-terminal" evidence="5">
    <location>
        <begin position="481"/>
        <end position="559"/>
    </location>
</feature>
<name>R7QI57_CHOCR</name>
<keyword evidence="1" id="KW-0808">Transferase</keyword>
<keyword evidence="7" id="KW-1185">Reference proteome</keyword>
<evidence type="ECO:0000313" key="7">
    <source>
        <dbReference type="Proteomes" id="UP000012073"/>
    </source>
</evidence>
<dbReference type="PANTHER" id="PTHR44420:SF2">
    <property type="entry name" value="GLUTATHIONE S-TRANSFERASE DHAR2-RELATED"/>
    <property type="match status" value="1"/>
</dbReference>
<evidence type="ECO:0000256" key="2">
    <source>
        <dbReference type="ARBA" id="ARBA00024194"/>
    </source>
</evidence>